<sequence>MLLVLSGCGAVKKAVNLSTSYEEHYESSEEQLKDKVLTERWQAKGVRLGVIAKEDAKKEVSYQNAKEALLINCDTNEVLVSQNVFDRTYPASTTKIMTALLVLENLDLKEEVTIKHDITFDDSAAVSMKLKKGDKISVESLLNALIVMSANDAAVALAEETAGSEAKFVNMMNERAKELGATGTHFANSHGLHEKNHYTTAYDLYLIFHEVTKHNEYFDIASKANSYIEYTDASGQLKAYDMSSTDEYLTGEHALPSKISFVGGKTGTTTEAGACLVLMTENDKGEEYISVVLKADNHPILYKTMNEVLSEENK</sequence>
<feature type="active site" evidence="7">
    <location>
        <position position="149"/>
    </location>
</feature>
<feature type="active site" description="Proton acceptor" evidence="7">
    <location>
        <position position="95"/>
    </location>
</feature>
<reference evidence="11" key="1">
    <citation type="journal article" date="2021" name="PeerJ">
        <title>Extensive microbial diversity within the chicken gut microbiome revealed by metagenomics and culture.</title>
        <authorList>
            <person name="Gilroy R."/>
            <person name="Ravi A."/>
            <person name="Getino M."/>
            <person name="Pursley I."/>
            <person name="Horton D.L."/>
            <person name="Alikhan N.F."/>
            <person name="Baker D."/>
            <person name="Gharbi K."/>
            <person name="Hall N."/>
            <person name="Watson M."/>
            <person name="Adriaenssens E.M."/>
            <person name="Foster-Nyarko E."/>
            <person name="Jarju S."/>
            <person name="Secka A."/>
            <person name="Antonio M."/>
            <person name="Oren A."/>
            <person name="Chaudhuri R.R."/>
            <person name="La Ragione R."/>
            <person name="Hildebrand F."/>
            <person name="Pallen M.J."/>
        </authorList>
    </citation>
    <scope>NUCLEOTIDE SEQUENCE</scope>
    <source>
        <strain evidence="11">CHK191-13928</strain>
    </source>
</reference>
<keyword evidence="6" id="KW-0961">Cell wall biogenesis/degradation</keyword>
<evidence type="ECO:0000256" key="1">
    <source>
        <dbReference type="ARBA" id="ARBA00007164"/>
    </source>
</evidence>
<dbReference type="Pfam" id="PF00768">
    <property type="entry name" value="Peptidase_S11"/>
    <property type="match status" value="1"/>
</dbReference>
<evidence type="ECO:0000256" key="5">
    <source>
        <dbReference type="ARBA" id="ARBA00022984"/>
    </source>
</evidence>
<gene>
    <name evidence="11" type="ORF">H9735_09925</name>
</gene>
<reference evidence="11" key="2">
    <citation type="submission" date="2021-04" db="EMBL/GenBank/DDBJ databases">
        <authorList>
            <person name="Gilroy R."/>
        </authorList>
    </citation>
    <scope>NUCLEOTIDE SEQUENCE</scope>
    <source>
        <strain evidence="11">CHK191-13928</strain>
    </source>
</reference>
<dbReference type="PANTHER" id="PTHR21581:SF6">
    <property type="entry name" value="TRAFFICKING PROTEIN PARTICLE COMPLEX SUBUNIT 12"/>
    <property type="match status" value="1"/>
</dbReference>
<dbReference type="InterPro" id="IPR012338">
    <property type="entry name" value="Beta-lactam/transpept-like"/>
</dbReference>
<evidence type="ECO:0000256" key="7">
    <source>
        <dbReference type="PIRSR" id="PIRSR618044-1"/>
    </source>
</evidence>
<feature type="domain" description="Peptidase S11 D-alanyl-D-alanine carboxypeptidase A N-terminal" evidence="10">
    <location>
        <begin position="63"/>
        <end position="296"/>
    </location>
</feature>
<keyword evidence="2" id="KW-0732">Signal</keyword>
<protein>
    <submittedName>
        <fullName evidence="11">Serine hydrolase</fullName>
    </submittedName>
</protein>
<dbReference type="AlphaFoldDB" id="A0A9D1WWH4"/>
<evidence type="ECO:0000256" key="4">
    <source>
        <dbReference type="ARBA" id="ARBA00022960"/>
    </source>
</evidence>
<dbReference type="GO" id="GO:0009002">
    <property type="term" value="F:serine-type D-Ala-D-Ala carboxypeptidase activity"/>
    <property type="evidence" value="ECO:0007669"/>
    <property type="project" value="InterPro"/>
</dbReference>
<dbReference type="GO" id="GO:0008360">
    <property type="term" value="P:regulation of cell shape"/>
    <property type="evidence" value="ECO:0007669"/>
    <property type="project" value="UniProtKB-KW"/>
</dbReference>
<keyword evidence="5" id="KW-0573">Peptidoglycan synthesis</keyword>
<dbReference type="Proteomes" id="UP000886721">
    <property type="component" value="Unassembled WGS sequence"/>
</dbReference>
<dbReference type="PRINTS" id="PR00725">
    <property type="entry name" value="DADACBPTASE1"/>
</dbReference>
<keyword evidence="4" id="KW-0133">Cell shape</keyword>
<dbReference type="InterPro" id="IPR001967">
    <property type="entry name" value="Peptidase_S11_N"/>
</dbReference>
<evidence type="ECO:0000313" key="12">
    <source>
        <dbReference type="Proteomes" id="UP000886721"/>
    </source>
</evidence>
<evidence type="ECO:0000256" key="6">
    <source>
        <dbReference type="ARBA" id="ARBA00023316"/>
    </source>
</evidence>
<keyword evidence="3 11" id="KW-0378">Hydrolase</keyword>
<dbReference type="Gene3D" id="3.40.710.10">
    <property type="entry name" value="DD-peptidase/beta-lactamase superfamily"/>
    <property type="match status" value="1"/>
</dbReference>
<evidence type="ECO:0000256" key="8">
    <source>
        <dbReference type="PIRSR" id="PIRSR618044-2"/>
    </source>
</evidence>
<comment type="caution">
    <text evidence="11">The sequence shown here is derived from an EMBL/GenBank/DDBJ whole genome shotgun (WGS) entry which is preliminary data.</text>
</comment>
<organism evidence="11 12">
    <name type="scientific">Candidatus Anaerostipes excrementavium</name>
    <dbReference type="NCBI Taxonomy" id="2838463"/>
    <lineage>
        <taxon>Bacteria</taxon>
        <taxon>Bacillati</taxon>
        <taxon>Bacillota</taxon>
        <taxon>Clostridia</taxon>
        <taxon>Lachnospirales</taxon>
        <taxon>Lachnospiraceae</taxon>
        <taxon>Anaerostipes</taxon>
    </lineage>
</organism>
<name>A0A9D1WWH4_9FIRM</name>
<comment type="similarity">
    <text evidence="1 9">Belongs to the peptidase S11 family.</text>
</comment>
<dbReference type="EMBL" id="DXEM01000031">
    <property type="protein sequence ID" value="HIX68417.1"/>
    <property type="molecule type" value="Genomic_DNA"/>
</dbReference>
<evidence type="ECO:0000256" key="9">
    <source>
        <dbReference type="RuleBase" id="RU004016"/>
    </source>
</evidence>
<dbReference type="GO" id="GO:0006508">
    <property type="term" value="P:proteolysis"/>
    <property type="evidence" value="ECO:0007669"/>
    <property type="project" value="InterPro"/>
</dbReference>
<dbReference type="InterPro" id="IPR018044">
    <property type="entry name" value="Peptidase_S11"/>
</dbReference>
<evidence type="ECO:0000256" key="3">
    <source>
        <dbReference type="ARBA" id="ARBA00022801"/>
    </source>
</evidence>
<feature type="binding site" evidence="8">
    <location>
        <position position="265"/>
    </location>
    <ligand>
        <name>substrate</name>
    </ligand>
</feature>
<dbReference type="PANTHER" id="PTHR21581">
    <property type="entry name" value="D-ALANYL-D-ALANINE CARBOXYPEPTIDASE"/>
    <property type="match status" value="1"/>
</dbReference>
<feature type="active site" description="Acyl-ester intermediate" evidence="7">
    <location>
        <position position="92"/>
    </location>
</feature>
<accession>A0A9D1WWH4</accession>
<dbReference type="SUPFAM" id="SSF56601">
    <property type="entry name" value="beta-lactamase/transpeptidase-like"/>
    <property type="match status" value="1"/>
</dbReference>
<dbReference type="GO" id="GO:0071555">
    <property type="term" value="P:cell wall organization"/>
    <property type="evidence" value="ECO:0007669"/>
    <property type="project" value="UniProtKB-KW"/>
</dbReference>
<evidence type="ECO:0000259" key="10">
    <source>
        <dbReference type="Pfam" id="PF00768"/>
    </source>
</evidence>
<evidence type="ECO:0000256" key="2">
    <source>
        <dbReference type="ARBA" id="ARBA00022729"/>
    </source>
</evidence>
<proteinExistence type="inferred from homology"/>
<dbReference type="GO" id="GO:0009252">
    <property type="term" value="P:peptidoglycan biosynthetic process"/>
    <property type="evidence" value="ECO:0007669"/>
    <property type="project" value="UniProtKB-KW"/>
</dbReference>
<evidence type="ECO:0000313" key="11">
    <source>
        <dbReference type="EMBL" id="HIX68417.1"/>
    </source>
</evidence>